<organism evidence="1 2">
    <name type="scientific">Haematococcus lacustris</name>
    <name type="common">Green alga</name>
    <name type="synonym">Haematococcus pluvialis</name>
    <dbReference type="NCBI Taxonomy" id="44745"/>
    <lineage>
        <taxon>Eukaryota</taxon>
        <taxon>Viridiplantae</taxon>
        <taxon>Chlorophyta</taxon>
        <taxon>core chlorophytes</taxon>
        <taxon>Chlorophyceae</taxon>
        <taxon>CS clade</taxon>
        <taxon>Chlamydomonadales</taxon>
        <taxon>Haematococcaceae</taxon>
        <taxon>Haematococcus</taxon>
    </lineage>
</organism>
<accession>A0A699ZQA6</accession>
<evidence type="ECO:0000313" key="1">
    <source>
        <dbReference type="EMBL" id="GFH25027.1"/>
    </source>
</evidence>
<dbReference type="EMBL" id="BLLF01002695">
    <property type="protein sequence ID" value="GFH25027.1"/>
    <property type="molecule type" value="Genomic_DNA"/>
</dbReference>
<gene>
    <name evidence="1" type="ORF">HaLaN_22918</name>
</gene>
<sequence>MPCSMLSRLKHISQR</sequence>
<feature type="non-terminal residue" evidence="1">
    <location>
        <position position="15"/>
    </location>
</feature>
<proteinExistence type="predicted"/>
<comment type="caution">
    <text evidence="1">The sequence shown here is derived from an EMBL/GenBank/DDBJ whole genome shotgun (WGS) entry which is preliminary data.</text>
</comment>
<name>A0A699ZQA6_HAELA</name>
<protein>
    <submittedName>
        <fullName evidence="1">Uncharacterized protein</fullName>
    </submittedName>
</protein>
<keyword evidence="2" id="KW-1185">Reference proteome</keyword>
<dbReference type="Proteomes" id="UP000485058">
    <property type="component" value="Unassembled WGS sequence"/>
</dbReference>
<reference evidence="1 2" key="1">
    <citation type="submission" date="2020-02" db="EMBL/GenBank/DDBJ databases">
        <title>Draft genome sequence of Haematococcus lacustris strain NIES-144.</title>
        <authorList>
            <person name="Morimoto D."/>
            <person name="Nakagawa S."/>
            <person name="Yoshida T."/>
            <person name="Sawayama S."/>
        </authorList>
    </citation>
    <scope>NUCLEOTIDE SEQUENCE [LARGE SCALE GENOMIC DNA]</scope>
    <source>
        <strain evidence="1 2">NIES-144</strain>
    </source>
</reference>
<evidence type="ECO:0000313" key="2">
    <source>
        <dbReference type="Proteomes" id="UP000485058"/>
    </source>
</evidence>